<accession>A0A510KAV8</accession>
<protein>
    <recommendedName>
        <fullName evidence="4">DUF3847 domain-containing protein</fullName>
    </recommendedName>
</protein>
<organism evidence="2 3">
    <name type="scientific">Leptotrichia wadei</name>
    <dbReference type="NCBI Taxonomy" id="157687"/>
    <lineage>
        <taxon>Bacteria</taxon>
        <taxon>Fusobacteriati</taxon>
        <taxon>Fusobacteriota</taxon>
        <taxon>Fusobacteriia</taxon>
        <taxon>Fusobacteriales</taxon>
        <taxon>Leptotrichiaceae</taxon>
        <taxon>Leptotrichia</taxon>
    </lineage>
</organism>
<sequence>MKKEKTLQEVKIEIENLEEEKESYETQLQQLKNREKILIKQAKIKEQKKRNHRLIVRGVILESFIEGAEEKSNEEIKAILEKVFAKNQAEKEKEH</sequence>
<keyword evidence="1" id="KW-0175">Coiled coil</keyword>
<dbReference type="RefSeq" id="WP_146963244.1">
    <property type="nucleotide sequence ID" value="NZ_AP019835.1"/>
</dbReference>
<evidence type="ECO:0008006" key="4">
    <source>
        <dbReference type="Google" id="ProtNLM"/>
    </source>
</evidence>
<feature type="coiled-coil region" evidence="1">
    <location>
        <begin position="3"/>
        <end position="48"/>
    </location>
</feature>
<name>A0A510KAV8_9FUSO</name>
<reference evidence="2 3" key="1">
    <citation type="submission" date="2019-07" db="EMBL/GenBank/DDBJ databases">
        <title>Complete Genome Sequence of Leptotrichia wadei Strain JMUB3934.</title>
        <authorList>
            <person name="Watanabe S."/>
            <person name="Cui L."/>
        </authorList>
    </citation>
    <scope>NUCLEOTIDE SEQUENCE [LARGE SCALE GENOMIC DNA]</scope>
    <source>
        <strain evidence="2 3">JMUB3934</strain>
    </source>
</reference>
<evidence type="ECO:0000313" key="3">
    <source>
        <dbReference type="Proteomes" id="UP000321501"/>
    </source>
</evidence>
<proteinExistence type="predicted"/>
<gene>
    <name evidence="2" type="ORF">JMUB3934_0055</name>
</gene>
<dbReference type="EMBL" id="AP019835">
    <property type="protein sequence ID" value="BBM48786.1"/>
    <property type="molecule type" value="Genomic_DNA"/>
</dbReference>
<dbReference type="InterPro" id="IPR024215">
    <property type="entry name" value="DUF3847"/>
</dbReference>
<dbReference type="AlphaFoldDB" id="A0A510KAV8"/>
<evidence type="ECO:0000313" key="2">
    <source>
        <dbReference type="EMBL" id="BBM48786.1"/>
    </source>
</evidence>
<dbReference type="Pfam" id="PF12958">
    <property type="entry name" value="DUF3847"/>
    <property type="match status" value="1"/>
</dbReference>
<evidence type="ECO:0000256" key="1">
    <source>
        <dbReference type="SAM" id="Coils"/>
    </source>
</evidence>
<dbReference type="Proteomes" id="UP000321501">
    <property type="component" value="Chromosome"/>
</dbReference>